<reference evidence="1" key="1">
    <citation type="submission" date="2014-12" db="EMBL/GenBank/DDBJ databases">
        <title>Insight into the proteome of Arion vulgaris.</title>
        <authorList>
            <person name="Aradska J."/>
            <person name="Bulat T."/>
            <person name="Smidak R."/>
            <person name="Sarate P."/>
            <person name="Gangsoo J."/>
            <person name="Sialana F."/>
            <person name="Bilban M."/>
            <person name="Lubec G."/>
        </authorList>
    </citation>
    <scope>NUCLEOTIDE SEQUENCE</scope>
    <source>
        <tissue evidence="1">Skin</tissue>
    </source>
</reference>
<evidence type="ECO:0000313" key="1">
    <source>
        <dbReference type="EMBL" id="CEK87942.1"/>
    </source>
</evidence>
<dbReference type="AlphaFoldDB" id="A0A0B7B517"/>
<accession>A0A0B7B517</accession>
<dbReference type="EMBL" id="HACG01041077">
    <property type="protein sequence ID" value="CEK87942.1"/>
    <property type="molecule type" value="Transcribed_RNA"/>
</dbReference>
<organism evidence="1">
    <name type="scientific">Arion vulgaris</name>
    <dbReference type="NCBI Taxonomy" id="1028688"/>
    <lineage>
        <taxon>Eukaryota</taxon>
        <taxon>Metazoa</taxon>
        <taxon>Spiralia</taxon>
        <taxon>Lophotrochozoa</taxon>
        <taxon>Mollusca</taxon>
        <taxon>Gastropoda</taxon>
        <taxon>Heterobranchia</taxon>
        <taxon>Euthyneura</taxon>
        <taxon>Panpulmonata</taxon>
        <taxon>Eupulmonata</taxon>
        <taxon>Stylommatophora</taxon>
        <taxon>Helicina</taxon>
        <taxon>Arionoidea</taxon>
        <taxon>Arionidae</taxon>
        <taxon>Arion</taxon>
    </lineage>
</organism>
<sequence>MLLTPTTFGEILYGGVEILKQTADNLESQPKMNNDCRRIIIKYILFQDLN</sequence>
<proteinExistence type="predicted"/>
<protein>
    <submittedName>
        <fullName evidence="1">Uncharacterized protein</fullName>
    </submittedName>
</protein>
<gene>
    <name evidence="1" type="primary">ORF162271</name>
</gene>
<name>A0A0B7B517_9EUPU</name>